<sequence>MPSSDLPGSQTPYPTSFLAHLYEHHAHPPSPRTTSLPATPVPAPVSGTSLTTPALDNLSYNDIQHLSEGDLFERLYPSHHASQENLPELAALARVNHEDAAAANDPENATAWLSFRRSIRRLNYDIDVQHQPHPVPGGGYGHFNHRSSFGATPNIVALTAATAAFLTQEYHPRSEDIPEDAIDSIVEIFNFAIPRLKILDQLIDDPDFMSLLAARAPQLLPTPNTPPRPRSHTGQTGPPALPPRPIQWRPGAAKPAITYALASAAAIGKPQPPPKRASGHEARIVAVTWSCAGNIILSPSPGISLETLRTESLEALRAIYGVSFCALRTGETFGATVRDVTLCHGTQGDQYTVDELVAQIVDEPLNLVDPTTLADNHRLMQSAEKLAHNPDQIVVSLLVNFITRKMRDRFLLGINGSHKIQMRGSRYTTSAYKPPSTRVIQCTKYWQLGHWISTCPTVGKICGICASTQHSKEEHYCEVCHKYGAPCQHKAKLCINCKGNHPAYTMKCTKRYVNANANVAHSQDAANVLLSTSLDFHILFVQEPPWFPTVSGQFVSTSHPSWVTIYPLSPVPNSELSRPRVITYVNHNLTDPAYFRSRPNILNSLDAQVIDIHIGPTKVRAYNLYWAEKSHQTLIDKFDSLDLHTLPSLFLGDFNACHRSWAAHPRNFRNPAGHMVRSWINLNLLRLLNPPREPTFFDRQRGIRPTCIDLVVANPLLRELCHPQVTIGKVTPFADHACITTELHFAGSSIPEPSLPQFGRHLQKDVFEATQDPRKP</sequence>
<name>A0A067M2L9_BOTB1</name>
<gene>
    <name evidence="3" type="ORF">BOTBODRAFT_181873</name>
</gene>
<keyword evidence="4" id="KW-1185">Reference proteome</keyword>
<accession>A0A067M2L9</accession>
<dbReference type="HOGENOM" id="CLU_010502_0_0_1"/>
<dbReference type="EMBL" id="KL198154">
    <property type="protein sequence ID" value="KDQ06127.1"/>
    <property type="molecule type" value="Genomic_DNA"/>
</dbReference>
<dbReference type="AlphaFoldDB" id="A0A067M2L9"/>
<evidence type="ECO:0000313" key="4">
    <source>
        <dbReference type="Proteomes" id="UP000027195"/>
    </source>
</evidence>
<dbReference type="Proteomes" id="UP000027195">
    <property type="component" value="Unassembled WGS sequence"/>
</dbReference>
<dbReference type="STRING" id="930990.A0A067M2L9"/>
<evidence type="ECO:0000259" key="2">
    <source>
        <dbReference type="Pfam" id="PF14529"/>
    </source>
</evidence>
<dbReference type="SUPFAM" id="SSF56219">
    <property type="entry name" value="DNase I-like"/>
    <property type="match status" value="1"/>
</dbReference>
<evidence type="ECO:0000256" key="1">
    <source>
        <dbReference type="SAM" id="MobiDB-lite"/>
    </source>
</evidence>
<dbReference type="InParanoid" id="A0A067M2L9"/>
<proteinExistence type="predicted"/>
<dbReference type="GO" id="GO:0003824">
    <property type="term" value="F:catalytic activity"/>
    <property type="evidence" value="ECO:0007669"/>
    <property type="project" value="InterPro"/>
</dbReference>
<dbReference type="InterPro" id="IPR036691">
    <property type="entry name" value="Endo/exonu/phosph_ase_sf"/>
</dbReference>
<dbReference type="Gene3D" id="3.60.10.10">
    <property type="entry name" value="Endonuclease/exonuclease/phosphatase"/>
    <property type="match status" value="1"/>
</dbReference>
<feature type="region of interest" description="Disordered" evidence="1">
    <location>
        <begin position="218"/>
        <end position="246"/>
    </location>
</feature>
<reference evidence="4" key="1">
    <citation type="journal article" date="2014" name="Proc. Natl. Acad. Sci. U.S.A.">
        <title>Extensive sampling of basidiomycete genomes demonstrates inadequacy of the white-rot/brown-rot paradigm for wood decay fungi.</title>
        <authorList>
            <person name="Riley R."/>
            <person name="Salamov A.A."/>
            <person name="Brown D.W."/>
            <person name="Nagy L.G."/>
            <person name="Floudas D."/>
            <person name="Held B.W."/>
            <person name="Levasseur A."/>
            <person name="Lombard V."/>
            <person name="Morin E."/>
            <person name="Otillar R."/>
            <person name="Lindquist E.A."/>
            <person name="Sun H."/>
            <person name="LaButti K.M."/>
            <person name="Schmutz J."/>
            <person name="Jabbour D."/>
            <person name="Luo H."/>
            <person name="Baker S.E."/>
            <person name="Pisabarro A.G."/>
            <person name="Walton J.D."/>
            <person name="Blanchette R.A."/>
            <person name="Henrissat B."/>
            <person name="Martin F."/>
            <person name="Cullen D."/>
            <person name="Hibbett D.S."/>
            <person name="Grigoriev I.V."/>
        </authorList>
    </citation>
    <scope>NUCLEOTIDE SEQUENCE [LARGE SCALE GENOMIC DNA]</scope>
    <source>
        <strain evidence="4">FD-172 SS1</strain>
    </source>
</reference>
<feature type="domain" description="Endonuclease/exonuclease/phosphatase" evidence="2">
    <location>
        <begin position="623"/>
        <end position="724"/>
    </location>
</feature>
<organism evidence="3 4">
    <name type="scientific">Botryobasidium botryosum (strain FD-172 SS1)</name>
    <dbReference type="NCBI Taxonomy" id="930990"/>
    <lineage>
        <taxon>Eukaryota</taxon>
        <taxon>Fungi</taxon>
        <taxon>Dikarya</taxon>
        <taxon>Basidiomycota</taxon>
        <taxon>Agaricomycotina</taxon>
        <taxon>Agaricomycetes</taxon>
        <taxon>Cantharellales</taxon>
        <taxon>Botryobasidiaceae</taxon>
        <taxon>Botryobasidium</taxon>
    </lineage>
</organism>
<evidence type="ECO:0000313" key="3">
    <source>
        <dbReference type="EMBL" id="KDQ06127.1"/>
    </source>
</evidence>
<protein>
    <recommendedName>
        <fullName evidence="2">Endonuclease/exonuclease/phosphatase domain-containing protein</fullName>
    </recommendedName>
</protein>
<feature type="region of interest" description="Disordered" evidence="1">
    <location>
        <begin position="25"/>
        <end position="51"/>
    </location>
</feature>
<dbReference type="Pfam" id="PF14529">
    <property type="entry name" value="Exo_endo_phos_2"/>
    <property type="match status" value="1"/>
</dbReference>
<dbReference type="InterPro" id="IPR005135">
    <property type="entry name" value="Endo/exonuclease/phosphatase"/>
</dbReference>